<evidence type="ECO:0000256" key="1">
    <source>
        <dbReference type="SAM" id="MobiDB-lite"/>
    </source>
</evidence>
<feature type="region of interest" description="Disordered" evidence="1">
    <location>
        <begin position="677"/>
        <end position="707"/>
    </location>
</feature>
<evidence type="ECO:0000313" key="2">
    <source>
        <dbReference type="EMBL" id="KKN63745.1"/>
    </source>
</evidence>
<name>A0A0F9S4G6_9ZZZZ</name>
<proteinExistence type="predicted"/>
<evidence type="ECO:0008006" key="3">
    <source>
        <dbReference type="Google" id="ProtNLM"/>
    </source>
</evidence>
<gene>
    <name evidence="2" type="ORF">LCGC14_0498490</name>
</gene>
<organism evidence="2">
    <name type="scientific">marine sediment metagenome</name>
    <dbReference type="NCBI Taxonomy" id="412755"/>
    <lineage>
        <taxon>unclassified sequences</taxon>
        <taxon>metagenomes</taxon>
        <taxon>ecological metagenomes</taxon>
    </lineage>
</organism>
<dbReference type="EMBL" id="LAZR01000580">
    <property type="protein sequence ID" value="KKN63745.1"/>
    <property type="molecule type" value="Genomic_DNA"/>
</dbReference>
<reference evidence="2" key="1">
    <citation type="journal article" date="2015" name="Nature">
        <title>Complex archaea that bridge the gap between prokaryotes and eukaryotes.</title>
        <authorList>
            <person name="Spang A."/>
            <person name="Saw J.H."/>
            <person name="Jorgensen S.L."/>
            <person name="Zaremba-Niedzwiedzka K."/>
            <person name="Martijn J."/>
            <person name="Lind A.E."/>
            <person name="van Eijk R."/>
            <person name="Schleper C."/>
            <person name="Guy L."/>
            <person name="Ettema T.J."/>
        </authorList>
    </citation>
    <scope>NUCLEOTIDE SEQUENCE</scope>
</reference>
<sequence>MAVKFWGFAPPGHKQRERLNLLKAMLDAGNGGGGGEPPVEPPQPPVEPPFTPTGIAAFRGGQQPTVGRQPVAPFATRGEQFEEGEVTPGPSLLERGTGAVRSFLDRPSPFETAGEFLQKPIEDVIPYKPALKKAEAGFQKGFAWRKANILEPLTAVAWSLKEGIDIREALRKGDLESLVPAYREAVPEWERDISEEFFDPLILLPAIGWPRLPVKLAGLGKENLKVLEGVRKALAGKYKAIPDLEMGGIRVPRAGVEPVPPAGVARAGEVAAIRREVVEIKPLLQNAHDKINRIRNVRGGPHELIAQEFEKLELKGLDTTAAWESLLKYKNLRTFSPEDFATTAQAKAAKQVLWDEFLGKVKAIRPKQAAPEAVGVGPAAVPDVVYHGSGTADIKQFLTSPEDLAGSTGASTARLGTFFTENPDIATVAAFGFSKFGAFSKSRNPTLYTARLNLRNPLNLDTLSPDVVAKLDTAFPGFAKVFNESEDKFSVVQFLAKQKPKGYNPGNFSSFAKAHGVTDDAVIQQMWKDRSSELFSKWQSFKQEGLRTRFTSAPETLKGMGYDGIVVRTMADSGELLGKQRQFIVFDTDNISIVKQKSITEDIVAPLGTEALPPAAAAIPPAQAVKPPVAAPAAITKAQPVTAPQQTTQRVRAVQQKAVEQPTSVAPAEAKVAHVETAAPDAGGQPPRKPPRVGAKPTQPAKEPSDILHEISEKAVGKERPDQTLLRLHEGAISDAQRVVNITVRTGGDKLKATGIGTTKQGQTVAREQDIPKLDELYNALHNPSKVASGEVKIPQGMDDIYKELRELTDWETVARLDFDPEMATVADYFYRGWKPPKDMFPTGVTQGRPLVRTPAFKKPRVDATYQEMRDLGFEPLSFNPYQQWAISRMQGVKYREQMELVEHLKGMGDDLIKPHEGGPIPAGWRVPEVGPAFEGKPFSTLDAQGNPQSMFTRRWITTDSVANMLENMHGKRPNLGRIGIGGKSFDPLAIIDWLTFVPKRAKLFGSFFQQMDFLNRSGAGAWSMMVDSLQAGKPLQAVKALALYPKSAGQILKSNFSPTTRLNLAKQLDSTEPLIQGRPGVNLNGISKAGLSTTDVTMFKGAAAGDEILQMAKDTGAIKKAFGAVKEAELAMRRGLFEGVYRAAIITDIQRNIAPVAARLYPRLNDAQLNGMIAKIANVKYSTIPASQSVIQNRVLRETLRRVFFSVNESEGLLRQAAGAIKGPQAAYWRRHWIGTYLFLVSTAEVIHYASTGEHLPAERFIPIAKDNWGPLPFSYNTRFAAPTIPIKGKEGAEVTLDLAGQMDTALRVLNPQNFVESRESVPLRAILNQKNGTNFFDLPIDKVGPGGVVSRTAQLARDLFAPIGIGGIATEAARQLIPGAEEAIPPEETRLGLMGLAVQATGVNLRAERTRDFIVRLGEKEGINEKRLAEGKEPWDGTWDGLTRPERRQLELLPEARSFFAAAGQTQGQIGREARQDRFDRHLGIDRWVDAGQMVNPDGSPMLDDNGNPRPFSKKQWRDAHYGIQREAMIESEAYQRWFGEFPKRKPKNENEKALFGYYDRLDEATGKMTPESFDSAKVDRFLEDYMSKLTPAQVKYIENEIGANDTPKARQFRLDKRVIEERYWDPDQALRDKLAKQTGINFEYWLNQVTIAENDGDTITAKRLATQYRLGPYVKRMQQNRKLIRMRDAEVDRLLVEWGYYKNPVSPVNRRQQIQRARELAVAGGR</sequence>
<accession>A0A0F9S4G6</accession>
<comment type="caution">
    <text evidence="2">The sequence shown here is derived from an EMBL/GenBank/DDBJ whole genome shotgun (WGS) entry which is preliminary data.</text>
</comment>
<protein>
    <recommendedName>
        <fullName evidence="3">Large polyvalent protein associated domain-containing protein</fullName>
    </recommendedName>
</protein>